<dbReference type="Proteomes" id="UP000601099">
    <property type="component" value="Unassembled WGS sequence"/>
</dbReference>
<dbReference type="EMBL" id="JADWYK010000003">
    <property type="protein sequence ID" value="MBG8553125.1"/>
    <property type="molecule type" value="Genomic_DNA"/>
</dbReference>
<organism evidence="1 2">
    <name type="scientific">Hymenobacter guriensis</name>
    <dbReference type="NCBI Taxonomy" id="2793065"/>
    <lineage>
        <taxon>Bacteria</taxon>
        <taxon>Pseudomonadati</taxon>
        <taxon>Bacteroidota</taxon>
        <taxon>Cytophagia</taxon>
        <taxon>Cytophagales</taxon>
        <taxon>Hymenobacteraceae</taxon>
        <taxon>Hymenobacter</taxon>
    </lineage>
</organism>
<dbReference type="RefSeq" id="WP_196954159.1">
    <property type="nucleotide sequence ID" value="NZ_JADWYK010000003.1"/>
</dbReference>
<name>A0ABS0KZJ1_9BACT</name>
<comment type="caution">
    <text evidence="1">The sequence shown here is derived from an EMBL/GenBank/DDBJ whole genome shotgun (WGS) entry which is preliminary data.</text>
</comment>
<accession>A0ABS0KZJ1</accession>
<dbReference type="Gene3D" id="3.30.750.24">
    <property type="entry name" value="STAS domain"/>
    <property type="match status" value="1"/>
</dbReference>
<evidence type="ECO:0008006" key="3">
    <source>
        <dbReference type="Google" id="ProtNLM"/>
    </source>
</evidence>
<dbReference type="InterPro" id="IPR036513">
    <property type="entry name" value="STAS_dom_sf"/>
</dbReference>
<gene>
    <name evidence="1" type="ORF">I5L79_06185</name>
</gene>
<sequence length="105" mass="11455">MSSLYLESSSAQAVAAYLSAVDLDTVDALQVARTLRKNPSVVQPQLVVDCGRLQCLRTLGVGHVVSQLLVLRQAGATIWLCNADSTLRRCLDVLKLQRVFLTIDD</sequence>
<evidence type="ECO:0000313" key="2">
    <source>
        <dbReference type="Proteomes" id="UP000601099"/>
    </source>
</evidence>
<evidence type="ECO:0000313" key="1">
    <source>
        <dbReference type="EMBL" id="MBG8553125.1"/>
    </source>
</evidence>
<protein>
    <recommendedName>
        <fullName evidence="3">STAS domain-containing protein</fullName>
    </recommendedName>
</protein>
<dbReference type="SUPFAM" id="SSF52091">
    <property type="entry name" value="SpoIIaa-like"/>
    <property type="match status" value="1"/>
</dbReference>
<proteinExistence type="predicted"/>
<reference evidence="1 2" key="1">
    <citation type="submission" date="2020-11" db="EMBL/GenBank/DDBJ databases">
        <title>Hymenobacter sp.</title>
        <authorList>
            <person name="Kim M.K."/>
        </authorList>
    </citation>
    <scope>NUCLEOTIDE SEQUENCE [LARGE SCALE GENOMIC DNA]</scope>
    <source>
        <strain evidence="1 2">BT594</strain>
    </source>
</reference>
<keyword evidence="2" id="KW-1185">Reference proteome</keyword>